<dbReference type="SUPFAM" id="SSF53474">
    <property type="entry name" value="alpha/beta-Hydrolases"/>
    <property type="match status" value="1"/>
</dbReference>
<reference evidence="5 6" key="1">
    <citation type="journal article" date="2013" name="PLoS ONE">
        <title>Genomic analysis of Melioribacter roseus, facultatively anaerobic organotrophic bacterium representing a novel deep lineage within Bacteriodetes/Chlorobi group.</title>
        <authorList>
            <person name="Kadnikov V.V."/>
            <person name="Mardanov A.V."/>
            <person name="Podosokorskaya O.A."/>
            <person name="Gavrilov S.N."/>
            <person name="Kublanov I.V."/>
            <person name="Beletsky A.V."/>
            <person name="Bonch-Osmolovskaya E.A."/>
            <person name="Ravin N.V."/>
        </authorList>
    </citation>
    <scope>NUCLEOTIDE SEQUENCE [LARGE SCALE GENOMIC DNA]</scope>
    <source>
        <strain evidence="6">JCM 17771 / P3M-2</strain>
    </source>
</reference>
<dbReference type="GO" id="GO:0008239">
    <property type="term" value="F:dipeptidyl-peptidase activity"/>
    <property type="evidence" value="ECO:0007669"/>
    <property type="project" value="TreeGrafter"/>
</dbReference>
<name>I6ZXE3_MELRP</name>
<dbReference type="KEGG" id="mro:MROS_0490"/>
<dbReference type="InterPro" id="IPR002471">
    <property type="entry name" value="Pept_S9_AS"/>
</dbReference>
<keyword evidence="1" id="KW-0645">Protease</keyword>
<sequence length="725" mass="84371">MRLKMKSRKIMLFVIIASLVYGQNKKLTFQQAFYFGQPRLTKSLPQIKGWLDDEHYFELSVRDGKSIIEKVNVENNEREVYLDYSQIGLPEGFNLDEAVINNDSYTKFIFERDNDLYYLSVEDNLFKKLTDDKAEEKNPKFSPDGKKVAYTKENNLYYYDIENEIERRLTDDGSDLVYNGRASWVYMEEILGRSTNYAAFWWAPDSRKISFLRFDDSPVPEFILVKADGQHGSIEKQRYPKAGDPNPFVKLGIADLEKNNIVWADFPDDNDQYIAWPVWTRDSQLTVQWMNRQQDTIKIYSIDVKDGSKRLLHTEHQKTWVEWFEDIYFMKNNPGFIIRTGLDGYYHLYLYDGKGKLLKKLTEGADINVTSLELVDEKNNLVYFEGWSNNSTERHLFVVNMNNNKIVKLTDKPGTHACNLSPNGKYFIDRFSCINTPPALLLYEANGELIREIGNSKSDIFDEYDLPKAQLFKIKTEDGYDLPALWYLPEDLDSTKKYPVLISIYGGPNAPTVRNSFPYRLEPQFLAQNGIIYMSVDHRGSGHFGKAGTDLMHRNLGKWEMHDYIEAVKWLRKLPFVDTAKIAINGGSYGGYVTALALTSAPGYFNYGIAEFGVMDWMLYDNVYTERYMDTPDENPDGYRKSSVLNYAENYKGGMLIIHGTMDDNVHMQNSIQLIDKLQRLNKEFEMMFYPNQRHGIRFPHYFHAQKTIAEFIFKNLLNKELATD</sequence>
<dbReference type="PATRIC" id="fig|1191523.3.peg.511"/>
<dbReference type="PANTHER" id="PTHR11731:SF193">
    <property type="entry name" value="DIPEPTIDYL PEPTIDASE 9"/>
    <property type="match status" value="1"/>
</dbReference>
<dbReference type="HOGENOM" id="CLU_006105_2_0_10"/>
<dbReference type="STRING" id="1191523.MROS_0490"/>
<gene>
    <name evidence="5" type="ordered locus">MROS_0490</name>
</gene>
<dbReference type="InterPro" id="IPR001375">
    <property type="entry name" value="Peptidase_S9_cat"/>
</dbReference>
<dbReference type="InterPro" id="IPR050278">
    <property type="entry name" value="Serine_Prot_S9B/DPPIV"/>
</dbReference>
<evidence type="ECO:0000256" key="2">
    <source>
        <dbReference type="ARBA" id="ARBA00022801"/>
    </source>
</evidence>
<evidence type="ECO:0000313" key="5">
    <source>
        <dbReference type="EMBL" id="AFN73733.1"/>
    </source>
</evidence>
<keyword evidence="6" id="KW-1185">Reference proteome</keyword>
<keyword evidence="2" id="KW-0378">Hydrolase</keyword>
<dbReference type="GO" id="GO:0004252">
    <property type="term" value="F:serine-type endopeptidase activity"/>
    <property type="evidence" value="ECO:0007669"/>
    <property type="project" value="InterPro"/>
</dbReference>
<dbReference type="Gene3D" id="2.140.10.30">
    <property type="entry name" value="Dipeptidylpeptidase IV, N-terminal domain"/>
    <property type="match status" value="1"/>
</dbReference>
<evidence type="ECO:0000256" key="1">
    <source>
        <dbReference type="ARBA" id="ARBA00022670"/>
    </source>
</evidence>
<dbReference type="PROSITE" id="PS00708">
    <property type="entry name" value="PRO_ENDOPEP_SER"/>
    <property type="match status" value="1"/>
</dbReference>
<dbReference type="PANTHER" id="PTHR11731">
    <property type="entry name" value="PROTEASE FAMILY S9B,C DIPEPTIDYL-PEPTIDASE IV-RELATED"/>
    <property type="match status" value="1"/>
</dbReference>
<dbReference type="Pfam" id="PF00930">
    <property type="entry name" value="DPPIV_N"/>
    <property type="match status" value="1"/>
</dbReference>
<organism evidence="5 6">
    <name type="scientific">Melioribacter roseus (strain DSM 23840 / JCM 17771 / VKM B-2668 / P3M-2)</name>
    <dbReference type="NCBI Taxonomy" id="1191523"/>
    <lineage>
        <taxon>Bacteria</taxon>
        <taxon>Pseudomonadati</taxon>
        <taxon>Ignavibacteriota</taxon>
        <taxon>Ignavibacteria</taxon>
        <taxon>Ignavibacteriales</taxon>
        <taxon>Melioribacteraceae</taxon>
        <taxon>Melioribacter</taxon>
    </lineage>
</organism>
<dbReference type="InterPro" id="IPR029058">
    <property type="entry name" value="AB_hydrolase_fold"/>
</dbReference>
<dbReference type="InterPro" id="IPR002469">
    <property type="entry name" value="Peptidase_S9B_N"/>
</dbReference>
<protein>
    <submittedName>
        <fullName evidence="5">Dipeptidyl-peptidase 4</fullName>
    </submittedName>
</protein>
<dbReference type="eggNOG" id="COG1506">
    <property type="taxonomic scope" value="Bacteria"/>
</dbReference>
<dbReference type="eggNOG" id="COG0823">
    <property type="taxonomic scope" value="Bacteria"/>
</dbReference>
<dbReference type="EMBL" id="CP003557">
    <property type="protein sequence ID" value="AFN73733.1"/>
    <property type="molecule type" value="Genomic_DNA"/>
</dbReference>
<dbReference type="Gene3D" id="3.40.50.1820">
    <property type="entry name" value="alpha/beta hydrolase"/>
    <property type="match status" value="1"/>
</dbReference>
<evidence type="ECO:0000313" key="6">
    <source>
        <dbReference type="Proteomes" id="UP000009011"/>
    </source>
</evidence>
<evidence type="ECO:0000259" key="4">
    <source>
        <dbReference type="Pfam" id="PF00930"/>
    </source>
</evidence>
<dbReference type="Proteomes" id="UP000009011">
    <property type="component" value="Chromosome"/>
</dbReference>
<feature type="domain" description="Dipeptidylpeptidase IV N-terminal" evidence="4">
    <location>
        <begin position="98"/>
        <end position="438"/>
    </location>
</feature>
<proteinExistence type="predicted"/>
<dbReference type="OrthoDB" id="9812921at2"/>
<dbReference type="AlphaFoldDB" id="I6ZXE3"/>
<dbReference type="GO" id="GO:0006508">
    <property type="term" value="P:proteolysis"/>
    <property type="evidence" value="ECO:0007669"/>
    <property type="project" value="UniProtKB-KW"/>
</dbReference>
<dbReference type="SUPFAM" id="SSF82171">
    <property type="entry name" value="DPP6 N-terminal domain-like"/>
    <property type="match status" value="1"/>
</dbReference>
<accession>I6ZXE3</accession>
<dbReference type="Pfam" id="PF00326">
    <property type="entry name" value="Peptidase_S9"/>
    <property type="match status" value="1"/>
</dbReference>
<evidence type="ECO:0000259" key="3">
    <source>
        <dbReference type="Pfam" id="PF00326"/>
    </source>
</evidence>
<feature type="domain" description="Peptidase S9 prolyl oligopeptidase catalytic" evidence="3">
    <location>
        <begin position="520"/>
        <end position="717"/>
    </location>
</feature>